<dbReference type="EMBL" id="JAVREM010000032">
    <property type="protein sequence ID" value="MDT0320994.1"/>
    <property type="molecule type" value="Genomic_DNA"/>
</dbReference>
<evidence type="ECO:0000313" key="4">
    <source>
        <dbReference type="EMBL" id="MDT0320994.1"/>
    </source>
</evidence>
<evidence type="ECO:0000259" key="2">
    <source>
        <dbReference type="Pfam" id="PF08044"/>
    </source>
</evidence>
<dbReference type="InterPro" id="IPR024425">
    <property type="entry name" value="LiaF-like_C"/>
</dbReference>
<evidence type="ECO:0000313" key="5">
    <source>
        <dbReference type="Proteomes" id="UP001183420"/>
    </source>
</evidence>
<dbReference type="Pfam" id="PF09922">
    <property type="entry name" value="LiaF-like_C"/>
    <property type="match status" value="1"/>
</dbReference>
<evidence type="ECO:0000259" key="3">
    <source>
        <dbReference type="Pfam" id="PF09922"/>
    </source>
</evidence>
<feature type="region of interest" description="Disordered" evidence="1">
    <location>
        <begin position="1"/>
        <end position="24"/>
    </location>
</feature>
<dbReference type="PANTHER" id="PTHR40763:SF4">
    <property type="entry name" value="DUF1707 DOMAIN-CONTAINING PROTEIN"/>
    <property type="match status" value="1"/>
</dbReference>
<feature type="compositionally biased region" description="Low complexity" evidence="1">
    <location>
        <begin position="9"/>
        <end position="23"/>
    </location>
</feature>
<sequence>MGKVPLEKAAPQQAVAGPPAVRASDADRDRIADILREALAEGRIDAEEHAERIDAVYRAKTLAELEPLIGDLPAGQRYVPPAAASPAVGVGPRPSGLRPSGHGIQVAGAKNVVAVLSGANRQGRWRVGAKINAVAVCGGVELDLTEAIFEQQHVVINATAICGGIEIKVPENVTLRGAGSGVMGGFDVREVESTEPGAPVITVQGVAIWGGVDAKVVHGRRIRDLRDE</sequence>
<organism evidence="4 5">
    <name type="scientific">Streptomyces millisiae</name>
    <dbReference type="NCBI Taxonomy" id="3075542"/>
    <lineage>
        <taxon>Bacteria</taxon>
        <taxon>Bacillati</taxon>
        <taxon>Actinomycetota</taxon>
        <taxon>Actinomycetes</taxon>
        <taxon>Kitasatosporales</taxon>
        <taxon>Streptomycetaceae</taxon>
        <taxon>Streptomyces</taxon>
    </lineage>
</organism>
<gene>
    <name evidence="4" type="ORF">RNC47_21920</name>
</gene>
<dbReference type="Pfam" id="PF08044">
    <property type="entry name" value="DUF1707"/>
    <property type="match status" value="1"/>
</dbReference>
<reference evidence="5" key="1">
    <citation type="submission" date="2023-07" db="EMBL/GenBank/DDBJ databases">
        <title>30 novel species of actinomycetes from the DSMZ collection.</title>
        <authorList>
            <person name="Nouioui I."/>
        </authorList>
    </citation>
    <scope>NUCLEOTIDE SEQUENCE [LARGE SCALE GENOMIC DNA]</scope>
    <source>
        <strain evidence="5">DSM 44918</strain>
    </source>
</reference>
<feature type="domain" description="DUF1707" evidence="2">
    <location>
        <begin position="21"/>
        <end position="73"/>
    </location>
</feature>
<feature type="domain" description="Cell wall-active antibiotics response LiaF-like C-terminal" evidence="3">
    <location>
        <begin position="124"/>
        <end position="192"/>
    </location>
</feature>
<dbReference type="InterPro" id="IPR012551">
    <property type="entry name" value="DUF1707_SHOCT-like"/>
</dbReference>
<proteinExistence type="predicted"/>
<dbReference type="PANTHER" id="PTHR40763">
    <property type="entry name" value="MEMBRANE PROTEIN-RELATED"/>
    <property type="match status" value="1"/>
</dbReference>
<protein>
    <submittedName>
        <fullName evidence="4">DUF1707 domain-containing protein</fullName>
    </submittedName>
</protein>
<accession>A0ABU2LTR1</accession>
<evidence type="ECO:0000256" key="1">
    <source>
        <dbReference type="SAM" id="MobiDB-lite"/>
    </source>
</evidence>
<dbReference type="Proteomes" id="UP001183420">
    <property type="component" value="Unassembled WGS sequence"/>
</dbReference>
<comment type="caution">
    <text evidence="4">The sequence shown here is derived from an EMBL/GenBank/DDBJ whole genome shotgun (WGS) entry which is preliminary data.</text>
</comment>
<name>A0ABU2LTR1_9ACTN</name>
<keyword evidence="5" id="KW-1185">Reference proteome</keyword>